<proteinExistence type="predicted"/>
<feature type="non-terminal residue" evidence="3">
    <location>
        <position position="1"/>
    </location>
</feature>
<dbReference type="PANTHER" id="PTHR14234">
    <property type="entry name" value="RIM BINDING PROTEIN-RELATED"/>
    <property type="match status" value="1"/>
</dbReference>
<dbReference type="SUPFAM" id="SSF49265">
    <property type="entry name" value="Fibronectin type III"/>
    <property type="match status" value="1"/>
</dbReference>
<keyword evidence="1" id="KW-0677">Repeat</keyword>
<feature type="non-terminal residue" evidence="3">
    <location>
        <position position="50"/>
    </location>
</feature>
<evidence type="ECO:0000313" key="3">
    <source>
        <dbReference type="EMBL" id="KAL0186697.1"/>
    </source>
</evidence>
<evidence type="ECO:0000313" key="4">
    <source>
        <dbReference type="Proteomes" id="UP001529510"/>
    </source>
</evidence>
<dbReference type="Pfam" id="PF25523">
    <property type="entry name" value="Ig_RIMBP2"/>
    <property type="match status" value="1"/>
</dbReference>
<dbReference type="AlphaFoldDB" id="A0ABD0QKD3"/>
<keyword evidence="4" id="KW-1185">Reference proteome</keyword>
<dbReference type="InterPro" id="IPR040325">
    <property type="entry name" value="RIMBP1/2/3"/>
</dbReference>
<evidence type="ECO:0000256" key="1">
    <source>
        <dbReference type="ARBA" id="ARBA00022737"/>
    </source>
</evidence>
<comment type="caution">
    <text evidence="3">The sequence shown here is derived from an EMBL/GenBank/DDBJ whole genome shotgun (WGS) entry which is preliminary data.</text>
</comment>
<dbReference type="InterPro" id="IPR013783">
    <property type="entry name" value="Ig-like_fold"/>
</dbReference>
<gene>
    <name evidence="3" type="ORF">M9458_018367</name>
</gene>
<name>A0ABD0QKD3_CIRMR</name>
<dbReference type="InterPro" id="IPR057884">
    <property type="entry name" value="FN3_RIM-BP1/2/3"/>
</dbReference>
<dbReference type="Gene3D" id="2.60.40.10">
    <property type="entry name" value="Immunoglobulins"/>
    <property type="match status" value="1"/>
</dbReference>
<dbReference type="InterPro" id="IPR036116">
    <property type="entry name" value="FN3_sf"/>
</dbReference>
<dbReference type="PANTHER" id="PTHR14234:SF18">
    <property type="entry name" value="RIMS-BINDING PROTEIN 2"/>
    <property type="match status" value="1"/>
</dbReference>
<dbReference type="EMBL" id="JAMKFB020000008">
    <property type="protein sequence ID" value="KAL0186697.1"/>
    <property type="molecule type" value="Genomic_DNA"/>
</dbReference>
<feature type="domain" description="RIMS-binding protein 1/2/3 Fn3" evidence="2">
    <location>
        <begin position="1"/>
        <end position="50"/>
    </location>
</feature>
<accession>A0ABD0QKD3</accession>
<sequence>PPLPPQDVQVQMGQTPGVLQIRWKPPPLTPTGTSNGANVIGYMVCTKGQK</sequence>
<protein>
    <recommendedName>
        <fullName evidence="2">RIMS-binding protein 1/2/3 Fn3 domain-containing protein</fullName>
    </recommendedName>
</protein>
<reference evidence="3 4" key="1">
    <citation type="submission" date="2024-05" db="EMBL/GenBank/DDBJ databases">
        <title>Genome sequencing and assembly of Indian major carp, Cirrhinus mrigala (Hamilton, 1822).</title>
        <authorList>
            <person name="Mohindra V."/>
            <person name="Chowdhury L.M."/>
            <person name="Lal K."/>
            <person name="Jena J.K."/>
        </authorList>
    </citation>
    <scope>NUCLEOTIDE SEQUENCE [LARGE SCALE GENOMIC DNA]</scope>
    <source>
        <strain evidence="3">CM1030</strain>
        <tissue evidence="3">Blood</tissue>
    </source>
</reference>
<evidence type="ECO:0000259" key="2">
    <source>
        <dbReference type="Pfam" id="PF25523"/>
    </source>
</evidence>
<organism evidence="3 4">
    <name type="scientific">Cirrhinus mrigala</name>
    <name type="common">Mrigala</name>
    <dbReference type="NCBI Taxonomy" id="683832"/>
    <lineage>
        <taxon>Eukaryota</taxon>
        <taxon>Metazoa</taxon>
        <taxon>Chordata</taxon>
        <taxon>Craniata</taxon>
        <taxon>Vertebrata</taxon>
        <taxon>Euteleostomi</taxon>
        <taxon>Actinopterygii</taxon>
        <taxon>Neopterygii</taxon>
        <taxon>Teleostei</taxon>
        <taxon>Ostariophysi</taxon>
        <taxon>Cypriniformes</taxon>
        <taxon>Cyprinidae</taxon>
        <taxon>Labeoninae</taxon>
        <taxon>Labeonini</taxon>
        <taxon>Cirrhinus</taxon>
    </lineage>
</organism>
<dbReference type="Proteomes" id="UP001529510">
    <property type="component" value="Unassembled WGS sequence"/>
</dbReference>